<dbReference type="GO" id="GO:0003677">
    <property type="term" value="F:DNA binding"/>
    <property type="evidence" value="ECO:0007669"/>
    <property type="project" value="UniProtKB-KW"/>
</dbReference>
<gene>
    <name evidence="9" type="ORF">NLU13_0067</name>
</gene>
<protein>
    <recommendedName>
        <fullName evidence="8">Zn(2)-C6 fungal-type domain-containing protein</fullName>
    </recommendedName>
</protein>
<evidence type="ECO:0000256" key="1">
    <source>
        <dbReference type="ARBA" id="ARBA00022723"/>
    </source>
</evidence>
<evidence type="ECO:0000256" key="3">
    <source>
        <dbReference type="ARBA" id="ARBA00023015"/>
    </source>
</evidence>
<dbReference type="SUPFAM" id="SSF57701">
    <property type="entry name" value="Zn2/Cys6 DNA-binding domain"/>
    <property type="match status" value="1"/>
</dbReference>
<name>A0AA39GND3_SARSR</name>
<dbReference type="Pfam" id="PF00172">
    <property type="entry name" value="Zn_clus"/>
    <property type="match status" value="1"/>
</dbReference>
<proteinExistence type="predicted"/>
<dbReference type="InterPro" id="IPR052360">
    <property type="entry name" value="Transcr_Regulatory_Proteins"/>
</dbReference>
<accession>A0AA39GND3</accession>
<dbReference type="EMBL" id="JAPDFR010000001">
    <property type="protein sequence ID" value="KAK0390563.1"/>
    <property type="molecule type" value="Genomic_DNA"/>
</dbReference>
<comment type="caution">
    <text evidence="9">The sequence shown here is derived from an EMBL/GenBank/DDBJ whole genome shotgun (WGS) entry which is preliminary data.</text>
</comment>
<evidence type="ECO:0000256" key="4">
    <source>
        <dbReference type="ARBA" id="ARBA00023125"/>
    </source>
</evidence>
<keyword evidence="1" id="KW-0479">Metal-binding</keyword>
<organism evidence="9 10">
    <name type="scientific">Sarocladium strictum</name>
    <name type="common">Black bundle disease fungus</name>
    <name type="synonym">Acremonium strictum</name>
    <dbReference type="NCBI Taxonomy" id="5046"/>
    <lineage>
        <taxon>Eukaryota</taxon>
        <taxon>Fungi</taxon>
        <taxon>Dikarya</taxon>
        <taxon>Ascomycota</taxon>
        <taxon>Pezizomycotina</taxon>
        <taxon>Sordariomycetes</taxon>
        <taxon>Hypocreomycetidae</taxon>
        <taxon>Hypocreales</taxon>
        <taxon>Sarocladiaceae</taxon>
        <taxon>Sarocladium</taxon>
    </lineage>
</organism>
<dbReference type="InterPro" id="IPR001138">
    <property type="entry name" value="Zn2Cys6_DnaBD"/>
</dbReference>
<evidence type="ECO:0000313" key="10">
    <source>
        <dbReference type="Proteomes" id="UP001175261"/>
    </source>
</evidence>
<dbReference type="SMART" id="SM00066">
    <property type="entry name" value="GAL4"/>
    <property type="match status" value="1"/>
</dbReference>
<dbReference type="Proteomes" id="UP001175261">
    <property type="component" value="Unassembled WGS sequence"/>
</dbReference>
<keyword evidence="10" id="KW-1185">Reference proteome</keyword>
<evidence type="ECO:0000256" key="7">
    <source>
        <dbReference type="SAM" id="MobiDB-lite"/>
    </source>
</evidence>
<feature type="compositionally biased region" description="Low complexity" evidence="7">
    <location>
        <begin position="10"/>
        <end position="35"/>
    </location>
</feature>
<dbReference type="CDD" id="cd00067">
    <property type="entry name" value="GAL4"/>
    <property type="match status" value="1"/>
</dbReference>
<sequence>MELQFTVPLGAARGTSSSARPSAAPRGASSGQARGSTHRFALDSRTRHTRRSSTRARTGCSTCKKRHVKCDETKPSCQNCMKWRGYCDGYTDAASTSESSQPEPNAQLIHTKKAPTLLAEPLVTINRFQTAEQRDYFVEWTGLSVTFLSGGLGQSRLWTDTMPQVTLEEPSLRYGAMAVGALRKAFIEEGPTAALSTDNKHYLNALVYYCEALKMQAKARPTKEGLRTALMASLLFICFETQRGNMPASLKHITHGFSLLNELAAGTMKAPDLVRMAQAPPAMVQELLDCFRPLELQSRSFVGSYSKVFFPTGNPPAILPASSAADLANASRISNLSRQTTSQPGSPPSDAAVSDFSSPKSLPSPQSDDSSPSLSGSIPIRGSPVPDSEAHKEGKQAKERQSKAKEGRPVPKSPRMAGLMPFKPHSPYFRPKFIKVTKLNEMPHMFTSNDEAHGYWTLIQRQMVQYIPYLTAVTAQLKLPYLVSNDEIEKRLLSVKKNEKIDRFIADSRYWLQRWIEAFEPLFKHRARNAHTDKEAYLGAINLRIEYLLLYIYTAIPRFSALVTAKGLTPQYREITVWAETLVAARPSCGFAMDSGWTWPIFVSSFGCRDPRVREEAIRILGQYPIRNALSDSRVFRAIALKNREVEEACSLHGTENEQWLQLRRRELVFEDFGTHIIFRSPVRDDITGEWRLREEVAEFVVHEDGLLRWTERPISDSMSILAGVC</sequence>
<evidence type="ECO:0000256" key="5">
    <source>
        <dbReference type="ARBA" id="ARBA00023163"/>
    </source>
</evidence>
<feature type="domain" description="Zn(2)-C6 fungal-type" evidence="8">
    <location>
        <begin position="59"/>
        <end position="87"/>
    </location>
</feature>
<keyword evidence="3" id="KW-0805">Transcription regulation</keyword>
<dbReference type="Gene3D" id="4.10.240.10">
    <property type="entry name" value="Zn(2)-C6 fungal-type DNA-binding domain"/>
    <property type="match status" value="1"/>
</dbReference>
<evidence type="ECO:0000259" key="8">
    <source>
        <dbReference type="PROSITE" id="PS50048"/>
    </source>
</evidence>
<dbReference type="AlphaFoldDB" id="A0AA39GND3"/>
<feature type="compositionally biased region" description="Low complexity" evidence="7">
    <location>
        <begin position="357"/>
        <end position="384"/>
    </location>
</feature>
<dbReference type="PANTHER" id="PTHR36206:SF12">
    <property type="entry name" value="ASPERCRYPTIN BIOSYNTHESIS CLUSTER-SPECIFIC TRANSCRIPTION REGULATOR ATNN-RELATED"/>
    <property type="match status" value="1"/>
</dbReference>
<dbReference type="PANTHER" id="PTHR36206">
    <property type="entry name" value="ASPERCRYPTIN BIOSYNTHESIS CLUSTER-SPECIFIC TRANSCRIPTION REGULATOR ATNN-RELATED"/>
    <property type="match status" value="1"/>
</dbReference>
<reference evidence="9" key="1">
    <citation type="submission" date="2022-10" db="EMBL/GenBank/DDBJ databases">
        <title>Determination and structural analysis of whole genome sequence of Sarocladium strictum F4-1.</title>
        <authorList>
            <person name="Hu L."/>
            <person name="Jiang Y."/>
        </authorList>
    </citation>
    <scope>NUCLEOTIDE SEQUENCE</scope>
    <source>
        <strain evidence="9">F4-1</strain>
    </source>
</reference>
<keyword evidence="4" id="KW-0238">DNA-binding</keyword>
<evidence type="ECO:0000313" key="9">
    <source>
        <dbReference type="EMBL" id="KAK0390563.1"/>
    </source>
</evidence>
<dbReference type="InterPro" id="IPR036864">
    <property type="entry name" value="Zn2-C6_fun-type_DNA-bd_sf"/>
</dbReference>
<evidence type="ECO:0000256" key="6">
    <source>
        <dbReference type="ARBA" id="ARBA00023242"/>
    </source>
</evidence>
<feature type="region of interest" description="Disordered" evidence="7">
    <location>
        <begin position="336"/>
        <end position="422"/>
    </location>
</feature>
<keyword evidence="2" id="KW-0862">Zinc</keyword>
<keyword evidence="6" id="KW-0539">Nucleus</keyword>
<dbReference type="GO" id="GO:0008270">
    <property type="term" value="F:zinc ion binding"/>
    <property type="evidence" value="ECO:0007669"/>
    <property type="project" value="InterPro"/>
</dbReference>
<evidence type="ECO:0000256" key="2">
    <source>
        <dbReference type="ARBA" id="ARBA00022833"/>
    </source>
</evidence>
<keyword evidence="5" id="KW-0804">Transcription</keyword>
<dbReference type="GO" id="GO:0000981">
    <property type="term" value="F:DNA-binding transcription factor activity, RNA polymerase II-specific"/>
    <property type="evidence" value="ECO:0007669"/>
    <property type="project" value="InterPro"/>
</dbReference>
<dbReference type="PROSITE" id="PS50048">
    <property type="entry name" value="ZN2_CY6_FUNGAL_2"/>
    <property type="match status" value="1"/>
</dbReference>
<feature type="region of interest" description="Disordered" evidence="7">
    <location>
        <begin position="1"/>
        <end position="54"/>
    </location>
</feature>
<feature type="compositionally biased region" description="Basic and acidic residues" evidence="7">
    <location>
        <begin position="388"/>
        <end position="409"/>
    </location>
</feature>